<evidence type="ECO:0000313" key="1">
    <source>
        <dbReference type="EMBL" id="AYV87130.1"/>
    </source>
</evidence>
<accession>A0A3G5AIX7</accession>
<reference evidence="1" key="1">
    <citation type="submission" date="2018-10" db="EMBL/GenBank/DDBJ databases">
        <title>Hidden diversity of soil giant viruses.</title>
        <authorList>
            <person name="Schulz F."/>
            <person name="Alteio L."/>
            <person name="Goudeau D."/>
            <person name="Ryan E.M."/>
            <person name="Malmstrom R.R."/>
            <person name="Blanchard J."/>
            <person name="Woyke T."/>
        </authorList>
    </citation>
    <scope>NUCLEOTIDE SEQUENCE</scope>
    <source>
        <strain evidence="1">SYV1</strain>
    </source>
</reference>
<dbReference type="EMBL" id="MK072533">
    <property type="protein sequence ID" value="AYV87130.1"/>
    <property type="molecule type" value="Genomic_DNA"/>
</dbReference>
<gene>
    <name evidence="1" type="ORF">Sylvanvirus27_4</name>
</gene>
<sequence length="336" mass="37962">MNKDNGFSIEILVKTGSCGVDTWTPVHSFKTQGNLYFEMHDGEPYRVQLGNDRKTQADVKLKIDGKKVGEFRVYPHDSIIIERPAGKARQFVFVQEGSSLARQGGVQKGRQENGLIEARFNPEKYHRSRKVYALNESLNGSMNGSMNADMISPSSNVSSIPPSSAFSSGATVLGNESSQRFKEVENIMDIDHTNSRHFIGRMIAVPCEDESESPKALSQFNDHELLKLPFEERAKCPKKACRSSKRNQINLRTPPRIEDINTQHSIRNAVTGEVLTVPDVIIRQYPLDQYWIEPRHNNKTGKLEYMITSKQDEDQAIDRIPLILNEQGEPQQCVIC</sequence>
<proteinExistence type="predicted"/>
<protein>
    <submittedName>
        <fullName evidence="1">Uncharacterized protein</fullName>
    </submittedName>
</protein>
<organism evidence="1">
    <name type="scientific">Sylvanvirus sp</name>
    <dbReference type="NCBI Taxonomy" id="2487774"/>
    <lineage>
        <taxon>Viruses</taxon>
    </lineage>
</organism>
<name>A0A3G5AIX7_9VIRU</name>